<evidence type="ECO:0000256" key="2">
    <source>
        <dbReference type="SAM" id="Phobius"/>
    </source>
</evidence>
<feature type="transmembrane region" description="Helical" evidence="2">
    <location>
        <begin position="136"/>
        <end position="154"/>
    </location>
</feature>
<feature type="coiled-coil region" evidence="1">
    <location>
        <begin position="98"/>
        <end position="125"/>
    </location>
</feature>
<keyword evidence="2" id="KW-1133">Transmembrane helix</keyword>
<keyword evidence="4" id="KW-1185">Reference proteome</keyword>
<keyword evidence="1" id="KW-0175">Coiled coil</keyword>
<dbReference type="EMBL" id="CP151108">
    <property type="protein sequence ID" value="WZF32736.1"/>
    <property type="molecule type" value="Genomic_DNA"/>
</dbReference>
<keyword evidence="2" id="KW-0472">Membrane</keyword>
<dbReference type="RefSeq" id="WP_098985901.1">
    <property type="nucleotide sequence ID" value="NZ_CP151108.1"/>
</dbReference>
<keyword evidence="2" id="KW-0812">Transmembrane</keyword>
<evidence type="ECO:0000313" key="4">
    <source>
        <dbReference type="Proteomes" id="UP001485505"/>
    </source>
</evidence>
<protein>
    <submittedName>
        <fullName evidence="3">Uncharacterized protein</fullName>
    </submittedName>
</protein>
<proteinExistence type="predicted"/>
<accession>A0ABZ2VUD1</accession>
<evidence type="ECO:0000256" key="1">
    <source>
        <dbReference type="SAM" id="Coils"/>
    </source>
</evidence>
<gene>
    <name evidence="3" type="ORF">AABL52_10340</name>
</gene>
<evidence type="ECO:0000313" key="3">
    <source>
        <dbReference type="EMBL" id="WZF32736.1"/>
    </source>
</evidence>
<dbReference type="Proteomes" id="UP001485505">
    <property type="component" value="Chromosome"/>
</dbReference>
<organism evidence="3 4">
    <name type="scientific">Bacillus paramobilis</name>
    <dbReference type="NCBI Taxonomy" id="2817477"/>
    <lineage>
        <taxon>Bacteria</taxon>
        <taxon>Bacillati</taxon>
        <taxon>Bacillota</taxon>
        <taxon>Bacilli</taxon>
        <taxon>Bacillales</taxon>
        <taxon>Bacillaceae</taxon>
        <taxon>Bacillus</taxon>
        <taxon>Bacillus cereus group</taxon>
    </lineage>
</organism>
<sequence>MSEVSKEIKIAEKLKFWEEQDQINKELIPRVVKSHEMITDLAAQFDKNLISMSLFQENIDENDEEISSLHEKLKSESSKRMEQISKLTAKVEEQDIHISEMKSMLMNQEEEIREVKKVLEKVNKNLGVTGNNNRNLAVNIGVLIAMILSIIAIIL</sequence>
<reference evidence="3 4" key="1">
    <citation type="submission" date="2024-04" db="EMBL/GenBank/DDBJ databases">
        <title>Complete genome sequence of Bacillus mobilis strains derived from soil.</title>
        <authorList>
            <person name="Jung H."/>
            <person name="Choi S."/>
            <person name="Kim Y."/>
            <person name="Han J.A."/>
            <person name="Kim E.Y."/>
            <person name="Lee H.-S."/>
        </authorList>
    </citation>
    <scope>NUCLEOTIDE SEQUENCE [LARGE SCALE GENOMIC DNA]</scope>
    <source>
        <strain evidence="3 4">IMGN7</strain>
    </source>
</reference>
<name>A0ABZ2VUD1_9BACI</name>